<reference evidence="2 3" key="1">
    <citation type="submission" date="2023-08" db="EMBL/GenBank/DDBJ databases">
        <title>Annotated Genome Sequence of Vanrija albida AlHP1.</title>
        <authorList>
            <person name="Herzog R."/>
        </authorList>
    </citation>
    <scope>NUCLEOTIDE SEQUENCE [LARGE SCALE GENOMIC DNA]</scope>
    <source>
        <strain evidence="2 3">AlHP1</strain>
    </source>
</reference>
<feature type="region of interest" description="Disordered" evidence="1">
    <location>
        <begin position="315"/>
        <end position="346"/>
    </location>
</feature>
<feature type="region of interest" description="Disordered" evidence="1">
    <location>
        <begin position="358"/>
        <end position="479"/>
    </location>
</feature>
<evidence type="ECO:0000256" key="1">
    <source>
        <dbReference type="SAM" id="MobiDB-lite"/>
    </source>
</evidence>
<feature type="compositionally biased region" description="Pro residues" evidence="1">
    <location>
        <begin position="202"/>
        <end position="216"/>
    </location>
</feature>
<dbReference type="EMBL" id="JBBXJM010000003">
    <property type="protein sequence ID" value="KAL1410400.1"/>
    <property type="molecule type" value="Genomic_DNA"/>
</dbReference>
<dbReference type="RefSeq" id="XP_069210344.1">
    <property type="nucleotide sequence ID" value="XM_069352926.1"/>
</dbReference>
<feature type="compositionally biased region" description="Basic and acidic residues" evidence="1">
    <location>
        <begin position="358"/>
        <end position="367"/>
    </location>
</feature>
<dbReference type="GeneID" id="95985453"/>
<evidence type="ECO:0000313" key="3">
    <source>
        <dbReference type="Proteomes" id="UP001565368"/>
    </source>
</evidence>
<feature type="compositionally biased region" description="Pro residues" evidence="1">
    <location>
        <begin position="412"/>
        <end position="439"/>
    </location>
</feature>
<comment type="caution">
    <text evidence="2">The sequence shown here is derived from an EMBL/GenBank/DDBJ whole genome shotgun (WGS) entry which is preliminary data.</text>
</comment>
<proteinExistence type="predicted"/>
<accession>A0ABR3Q6N3</accession>
<organism evidence="2 3">
    <name type="scientific">Vanrija albida</name>
    <dbReference type="NCBI Taxonomy" id="181172"/>
    <lineage>
        <taxon>Eukaryota</taxon>
        <taxon>Fungi</taxon>
        <taxon>Dikarya</taxon>
        <taxon>Basidiomycota</taxon>
        <taxon>Agaricomycotina</taxon>
        <taxon>Tremellomycetes</taxon>
        <taxon>Trichosporonales</taxon>
        <taxon>Trichosporonaceae</taxon>
        <taxon>Vanrija</taxon>
    </lineage>
</organism>
<gene>
    <name evidence="2" type="ORF">Q8F55_004410</name>
</gene>
<feature type="region of interest" description="Disordered" evidence="1">
    <location>
        <begin position="202"/>
        <end position="239"/>
    </location>
</feature>
<evidence type="ECO:0000313" key="2">
    <source>
        <dbReference type="EMBL" id="KAL1410400.1"/>
    </source>
</evidence>
<feature type="compositionally biased region" description="Pro residues" evidence="1">
    <location>
        <begin position="386"/>
        <end position="399"/>
    </location>
</feature>
<dbReference type="Proteomes" id="UP001565368">
    <property type="component" value="Unassembled WGS sequence"/>
</dbReference>
<keyword evidence="3" id="KW-1185">Reference proteome</keyword>
<protein>
    <submittedName>
        <fullName evidence="2">Uncharacterized protein</fullName>
    </submittedName>
</protein>
<name>A0ABR3Q6N3_9TREE</name>
<sequence length="479" mass="52084">MALRDKGLYTLRLLPSAQNPAVLEVVEGGAIPGAGPSSTGGGEVRFARVREPREGEVYSAVLYDAFSGAKLASSGFVSDRLKSRRLELHGPDEGIVFENRAKLSSVEWTFTFEGNKYMWKKDGFGSGIGKDMICSLDRRPDPPVEVGRRPDANGSGQIQFLHYNIDRFLGHEIKDLRGLETLFVASLLNLFDVAGIDEPPIAPAAPASKPPAPAPGRPAAGGVLRRKSPPPAPQVDYEPEEPNEVIVGTTTDVALHTQRAIGLLQDPNVLFIIIRSKKAAAAQRALQVALDVKRFRHREGLQDLHQYVVEEEDAHPLPAVPKPPRVINLDDNSPLREEPKWTPPPNLAVYLSTIELPDLKPGRRESQKNNAQGQGYQGRNEKHQHQPPPQRFAQRPPPANMMRVPSPNSSWGPPPGRPPPGAPPIIPGSRPPPPVPPHPGSGGRHEMFLDRPTASGSGGQASQSGSNRLSFLRPSWGQR</sequence>